<dbReference type="PROSITE" id="PS51462">
    <property type="entry name" value="NUDIX"/>
    <property type="match status" value="1"/>
</dbReference>
<dbReference type="GO" id="GO:0010945">
    <property type="term" value="F:coenzyme A diphosphatase activity"/>
    <property type="evidence" value="ECO:0007669"/>
    <property type="project" value="InterPro"/>
</dbReference>
<evidence type="ECO:0000256" key="2">
    <source>
        <dbReference type="ARBA" id="ARBA00001946"/>
    </source>
</evidence>
<dbReference type="InterPro" id="IPR000086">
    <property type="entry name" value="NUDIX_hydrolase_dom"/>
</dbReference>
<comment type="cofactor">
    <cofactor evidence="2">
        <name>Mg(2+)</name>
        <dbReference type="ChEBI" id="CHEBI:18420"/>
    </cofactor>
</comment>
<evidence type="ECO:0000256" key="4">
    <source>
        <dbReference type="ARBA" id="ARBA00022801"/>
    </source>
</evidence>
<dbReference type="AlphaFoldDB" id="A0A6J4EEA4"/>
<dbReference type="EMBL" id="BQKM01000001">
    <property type="protein sequence ID" value="GJN50543.1"/>
    <property type="molecule type" value="Genomic_DNA"/>
</dbReference>
<protein>
    <submittedName>
        <fullName evidence="8">Coenzyme A pyrophosphatase</fullName>
    </submittedName>
</protein>
<dbReference type="NCBIfam" id="NF007980">
    <property type="entry name" value="PRK10707.1"/>
    <property type="match status" value="1"/>
</dbReference>
<proteinExistence type="predicted"/>
<evidence type="ECO:0000256" key="6">
    <source>
        <dbReference type="ARBA" id="ARBA00023211"/>
    </source>
</evidence>
<reference evidence="8 10" key="1">
    <citation type="submission" date="2020-05" db="EMBL/GenBank/DDBJ databases">
        <title>Characterization of novel class B3 metallo-beta-lactamase from novel Pseudomonas species.</title>
        <authorList>
            <person name="Yamada K."/>
            <person name="Aoki K."/>
            <person name="Ishii Y."/>
        </authorList>
    </citation>
    <scope>NUCLEOTIDE SEQUENCE [LARGE SCALE GENOMIC DNA]</scope>
    <source>
        <strain evidence="8 10">TUM18999</strain>
        <strain evidence="9 11">TUM20286</strain>
    </source>
</reference>
<comment type="cofactor">
    <cofactor evidence="1">
        <name>Mn(2+)</name>
        <dbReference type="ChEBI" id="CHEBI:29035"/>
    </cofactor>
</comment>
<dbReference type="CDD" id="cd03426">
    <property type="entry name" value="NUDIX_CoAse_Nudt7"/>
    <property type="match status" value="1"/>
</dbReference>
<evidence type="ECO:0000313" key="11">
    <source>
        <dbReference type="Proteomes" id="UP001054892"/>
    </source>
</evidence>
<evidence type="ECO:0000313" key="10">
    <source>
        <dbReference type="Proteomes" id="UP000509383"/>
    </source>
</evidence>
<sequence>MLDDLHRRVRSYSPKTLVTDRSFPEAAVLVPITRSAEPELVLTLRASGLSTHGGEVAFPGGRRDPEDRDLIHTALREAEEEIGLPPGLVEVIGPLSTLVSRHGIQVTPYVGFVPDYVEYKANDGEIDSVFSVPLEFFRSDPREMTHRIDYLGQSWYVPSYQFGQYKIWGLTAIMVVELVNLVFDAGIEMREPPATFVKLN</sequence>
<feature type="domain" description="Nudix hydrolase" evidence="7">
    <location>
        <begin position="23"/>
        <end position="158"/>
    </location>
</feature>
<evidence type="ECO:0000259" key="7">
    <source>
        <dbReference type="PROSITE" id="PS51462"/>
    </source>
</evidence>
<dbReference type="RefSeq" id="WP_173172944.1">
    <property type="nucleotide sequence ID" value="NZ_AP023189.1"/>
</dbReference>
<dbReference type="Gene3D" id="3.90.79.10">
    <property type="entry name" value="Nucleoside Triphosphate Pyrophosphohydrolase"/>
    <property type="match status" value="1"/>
</dbReference>
<keyword evidence="4" id="KW-0378">Hydrolase</keyword>
<keyword evidence="11" id="KW-1185">Reference proteome</keyword>
<dbReference type="PANTHER" id="PTHR12992">
    <property type="entry name" value="NUDIX HYDROLASE"/>
    <property type="match status" value="1"/>
</dbReference>
<keyword evidence="5" id="KW-0460">Magnesium</keyword>
<dbReference type="KEGG" id="ptw:TUM18999_49120"/>
<dbReference type="GO" id="GO:0046872">
    <property type="term" value="F:metal ion binding"/>
    <property type="evidence" value="ECO:0007669"/>
    <property type="project" value="UniProtKB-KW"/>
</dbReference>
<dbReference type="Pfam" id="PF00293">
    <property type="entry name" value="NUDIX"/>
    <property type="match status" value="1"/>
</dbReference>
<dbReference type="InterPro" id="IPR045121">
    <property type="entry name" value="CoAse"/>
</dbReference>
<dbReference type="InterPro" id="IPR015797">
    <property type="entry name" value="NUDIX_hydrolase-like_dom_sf"/>
</dbReference>
<keyword evidence="3" id="KW-0479">Metal-binding</keyword>
<evidence type="ECO:0000313" key="8">
    <source>
        <dbReference type="EMBL" id="BCG26721.1"/>
    </source>
</evidence>
<evidence type="ECO:0000256" key="5">
    <source>
        <dbReference type="ARBA" id="ARBA00022842"/>
    </source>
</evidence>
<gene>
    <name evidence="8" type="ORF">TUM18999_49120</name>
    <name evidence="9" type="ORF">TUM20286_02950</name>
</gene>
<dbReference type="EMBL" id="AP023189">
    <property type="protein sequence ID" value="BCG26721.1"/>
    <property type="molecule type" value="Genomic_DNA"/>
</dbReference>
<evidence type="ECO:0000256" key="1">
    <source>
        <dbReference type="ARBA" id="ARBA00001936"/>
    </source>
</evidence>
<name>A0A6J4EEA4_9PSED</name>
<evidence type="ECO:0000256" key="3">
    <source>
        <dbReference type="ARBA" id="ARBA00022723"/>
    </source>
</evidence>
<accession>A0A6J4EEA4</accession>
<evidence type="ECO:0000313" key="9">
    <source>
        <dbReference type="EMBL" id="GJN50543.1"/>
    </source>
</evidence>
<dbReference type="PANTHER" id="PTHR12992:SF11">
    <property type="entry name" value="MITOCHONDRIAL COENZYME A DIPHOSPHATASE NUDT8"/>
    <property type="match status" value="1"/>
</dbReference>
<keyword evidence="6" id="KW-0464">Manganese</keyword>
<dbReference type="SUPFAM" id="SSF55811">
    <property type="entry name" value="Nudix"/>
    <property type="match status" value="1"/>
</dbReference>
<organism evidence="8 10">
    <name type="scientific">Pseudomonas tohonis</name>
    <dbReference type="NCBI Taxonomy" id="2725477"/>
    <lineage>
        <taxon>Bacteria</taxon>
        <taxon>Pseudomonadati</taxon>
        <taxon>Pseudomonadota</taxon>
        <taxon>Gammaproteobacteria</taxon>
        <taxon>Pseudomonadales</taxon>
        <taxon>Pseudomonadaceae</taxon>
        <taxon>Pseudomonas</taxon>
    </lineage>
</organism>
<dbReference type="Proteomes" id="UP001054892">
    <property type="component" value="Unassembled WGS sequence"/>
</dbReference>
<dbReference type="Proteomes" id="UP000509383">
    <property type="component" value="Chromosome"/>
</dbReference>